<dbReference type="InterPro" id="IPR002347">
    <property type="entry name" value="SDR_fam"/>
</dbReference>
<dbReference type="CDD" id="cd05233">
    <property type="entry name" value="SDR_c"/>
    <property type="match status" value="1"/>
</dbReference>
<dbReference type="SUPFAM" id="SSF51735">
    <property type="entry name" value="NAD(P)-binding Rossmann-fold domains"/>
    <property type="match status" value="1"/>
</dbReference>
<gene>
    <name evidence="3" type="ORF">GTW23_22695</name>
</gene>
<dbReference type="PROSITE" id="PS00061">
    <property type="entry name" value="ADH_SHORT"/>
    <property type="match status" value="1"/>
</dbReference>
<dbReference type="EMBL" id="JAAAML010000006">
    <property type="protein sequence ID" value="MCO6410997.1"/>
    <property type="molecule type" value="Genomic_DNA"/>
</dbReference>
<keyword evidence="4" id="KW-1185">Reference proteome</keyword>
<dbReference type="Proteomes" id="UP001320715">
    <property type="component" value="Unassembled WGS sequence"/>
</dbReference>
<sequence length="248" mass="25605">MPDQQKPGRVAVLGGAGGIGRVLVASLQAKGNEVIVLDLAASLDRHAIAATGIAIDVCDEQSVTAAFAELGEQWDSIDGFVNLAGYNSALKPIGDTTAGYFDEITGGNLRGAFLAAKAALPLMAHGSSVVMISSGLASNVRPGYGAYSVSKAGVIAMTKVFALENAPRVRFNAVAPGLVDTAFLRGGTGRSQEDHEAIVNLEAYRAATPMQRLALPEDVVGPVEFLLSPASSFMTGQVLWVNGGGYMP</sequence>
<reference evidence="3 4" key="1">
    <citation type="submission" date="2020-01" db="EMBL/GenBank/DDBJ databases">
        <title>Genomes of bacteria type strains.</title>
        <authorList>
            <person name="Chen J."/>
            <person name="Zhu S."/>
            <person name="Yang J."/>
        </authorList>
    </citation>
    <scope>NUCLEOTIDE SEQUENCE [LARGE SCALE GENOMIC DNA]</scope>
    <source>
        <strain evidence="3 4">DSM 16655</strain>
    </source>
</reference>
<dbReference type="RefSeq" id="WP_252917635.1">
    <property type="nucleotide sequence ID" value="NZ_JAAAML010000006.1"/>
</dbReference>
<evidence type="ECO:0000313" key="3">
    <source>
        <dbReference type="EMBL" id="MCO6410997.1"/>
    </source>
</evidence>
<dbReference type="PRINTS" id="PR00081">
    <property type="entry name" value="GDHRDH"/>
</dbReference>
<dbReference type="InterPro" id="IPR036291">
    <property type="entry name" value="NAD(P)-bd_dom_sf"/>
</dbReference>
<accession>A0ABT1CXQ9</accession>
<protein>
    <submittedName>
        <fullName evidence="3">SDR family oxidoreductase</fullName>
    </submittedName>
</protein>
<keyword evidence="2" id="KW-0560">Oxidoreductase</keyword>
<evidence type="ECO:0000256" key="1">
    <source>
        <dbReference type="ARBA" id="ARBA00006484"/>
    </source>
</evidence>
<comment type="similarity">
    <text evidence="1">Belongs to the short-chain dehydrogenases/reductases (SDR) family.</text>
</comment>
<evidence type="ECO:0000256" key="2">
    <source>
        <dbReference type="ARBA" id="ARBA00023002"/>
    </source>
</evidence>
<dbReference type="PANTHER" id="PTHR42760:SF133">
    <property type="entry name" value="3-OXOACYL-[ACYL-CARRIER-PROTEIN] REDUCTASE"/>
    <property type="match status" value="1"/>
</dbReference>
<dbReference type="Pfam" id="PF13561">
    <property type="entry name" value="adh_short_C2"/>
    <property type="match status" value="1"/>
</dbReference>
<organism evidence="3 4">
    <name type="scientific">Hoeflea alexandrii</name>
    <dbReference type="NCBI Taxonomy" id="288436"/>
    <lineage>
        <taxon>Bacteria</taxon>
        <taxon>Pseudomonadati</taxon>
        <taxon>Pseudomonadota</taxon>
        <taxon>Alphaproteobacteria</taxon>
        <taxon>Hyphomicrobiales</taxon>
        <taxon>Rhizobiaceae</taxon>
        <taxon>Hoeflea</taxon>
    </lineage>
</organism>
<proteinExistence type="inferred from homology"/>
<name>A0ABT1CXQ9_9HYPH</name>
<dbReference type="Gene3D" id="3.40.50.720">
    <property type="entry name" value="NAD(P)-binding Rossmann-like Domain"/>
    <property type="match status" value="1"/>
</dbReference>
<dbReference type="PANTHER" id="PTHR42760">
    <property type="entry name" value="SHORT-CHAIN DEHYDROGENASES/REDUCTASES FAMILY MEMBER"/>
    <property type="match status" value="1"/>
</dbReference>
<evidence type="ECO:0000313" key="4">
    <source>
        <dbReference type="Proteomes" id="UP001320715"/>
    </source>
</evidence>
<comment type="caution">
    <text evidence="3">The sequence shown here is derived from an EMBL/GenBank/DDBJ whole genome shotgun (WGS) entry which is preliminary data.</text>
</comment>
<dbReference type="InterPro" id="IPR020904">
    <property type="entry name" value="Sc_DH/Rdtase_CS"/>
</dbReference>